<evidence type="ECO:0000256" key="5">
    <source>
        <dbReference type="ARBA" id="ARBA00022989"/>
    </source>
</evidence>
<comment type="similarity">
    <text evidence="7">Belongs to the PGAP3 family.</text>
</comment>
<dbReference type="AlphaFoldDB" id="I3EFB0"/>
<evidence type="ECO:0000256" key="3">
    <source>
        <dbReference type="ARBA" id="ARBA00022692"/>
    </source>
</evidence>
<feature type="transmembrane region" description="Helical" evidence="7">
    <location>
        <begin position="284"/>
        <end position="304"/>
    </location>
</feature>
<feature type="transmembrane region" description="Helical" evidence="7">
    <location>
        <begin position="259"/>
        <end position="278"/>
    </location>
</feature>
<dbReference type="GO" id="GO:0005789">
    <property type="term" value="C:endoplasmic reticulum membrane"/>
    <property type="evidence" value="ECO:0007669"/>
    <property type="project" value="UniProtKB-SubCell"/>
</dbReference>
<feature type="transmembrane region" description="Helical" evidence="7">
    <location>
        <begin position="316"/>
        <end position="340"/>
    </location>
</feature>
<feature type="transmembrane region" description="Helical" evidence="7">
    <location>
        <begin position="346"/>
        <end position="370"/>
    </location>
</feature>
<dbReference type="InParanoid" id="I3EFB0"/>
<dbReference type="Pfam" id="PF04080">
    <property type="entry name" value="Per1"/>
    <property type="match status" value="2"/>
</dbReference>
<keyword evidence="3 7" id="KW-0812">Transmembrane</keyword>
<dbReference type="GO" id="GO:0016788">
    <property type="term" value="F:hydrolase activity, acting on ester bonds"/>
    <property type="evidence" value="ECO:0007669"/>
    <property type="project" value="TreeGrafter"/>
</dbReference>
<dbReference type="PANTHER" id="PTHR13148:SF0">
    <property type="entry name" value="POST-GPI ATTACHMENT TO PROTEINS FACTOR 3"/>
    <property type="match status" value="1"/>
</dbReference>
<keyword evidence="9" id="KW-1185">Reference proteome</keyword>
<evidence type="ECO:0000256" key="6">
    <source>
        <dbReference type="ARBA" id="ARBA00023136"/>
    </source>
</evidence>
<evidence type="ECO:0000256" key="2">
    <source>
        <dbReference type="ARBA" id="ARBA00022502"/>
    </source>
</evidence>
<sequence>MYLFNYNNKLNMFNEGEIKTLTEVAKILLYNDGVYRNIDKVLFTPDEFKSNQRFITHCIINNDTYSKYLGKYAFIRQFHMQEVISCVFSVLSMVCSLNCIIYTLYIKYKYINKSNNAVCNKSYNNNSTGYNTHSRISNNLYSNNSTVCNKSYNSTGYNTHSTISITNNTMYNILYTIRTINNTLINKLYPYNTNNNTIDNKLYTYINILLIYYIINTITWLSSGLFHIRDIYITQCVDYFSAILSIFTSIAISLYRLYLINTHCVLSIIWFIHILYMLNNFNFLYNSIICGVFYCLNVILWYIWYTSIKEYSYSRILVLIISGMCISVLFQVIDFGPIYFLLDSHALWHILGFIFSTFLYVFIIIDLYYIKDILYNIQ</sequence>
<gene>
    <name evidence="8" type="ORF">NEQG_01979</name>
</gene>
<feature type="transmembrane region" description="Helical" evidence="7">
    <location>
        <begin position="232"/>
        <end position="252"/>
    </location>
</feature>
<proteinExistence type="inferred from homology"/>
<reference evidence="8" key="1">
    <citation type="submission" date="2011-01" db="EMBL/GenBank/DDBJ databases">
        <title>The Genome Sequence of Nematocida parisii strain ERTm3.</title>
        <authorList>
            <consortium name="The Broad Institute Genome Sequencing Platform"/>
            <consortium name="The Broad Institute Genome Sequencing Center for Infectious Disease"/>
            <person name="Cuomo C."/>
            <person name="Troemel E."/>
            <person name="Young S.K."/>
            <person name="Zeng Q."/>
            <person name="Gargeya S."/>
            <person name="Fitzgerald M."/>
            <person name="Haas B."/>
            <person name="Abouelleil A."/>
            <person name="Alvarado L."/>
            <person name="Arachchi H.M."/>
            <person name="Berlin A."/>
            <person name="Chapman S.B."/>
            <person name="Gearin G."/>
            <person name="Goldberg J."/>
            <person name="Griggs A."/>
            <person name="Gujja S."/>
            <person name="Hansen M."/>
            <person name="Heiman D."/>
            <person name="Howarth C."/>
            <person name="Larimer J."/>
            <person name="Lui A."/>
            <person name="MacDonald P.J.P."/>
            <person name="McCowen C."/>
            <person name="Montmayeur A."/>
            <person name="Murphy C."/>
            <person name="Neiman D."/>
            <person name="Pearson M."/>
            <person name="Priest M."/>
            <person name="Roberts A."/>
            <person name="Saif S."/>
            <person name="Shea T."/>
            <person name="Sisk P."/>
            <person name="Stolte C."/>
            <person name="Sykes S."/>
            <person name="Wortman J."/>
            <person name="Nusbaum C."/>
            <person name="Birren B."/>
        </authorList>
    </citation>
    <scope>NUCLEOTIDE SEQUENCE</scope>
    <source>
        <strain evidence="8">ERTm3</strain>
    </source>
</reference>
<feature type="transmembrane region" description="Helical" evidence="7">
    <location>
        <begin position="202"/>
        <end position="226"/>
    </location>
</feature>
<feature type="transmembrane region" description="Helical" evidence="7">
    <location>
        <begin position="82"/>
        <end position="105"/>
    </location>
</feature>
<name>I3EFB0_NEMP3</name>
<dbReference type="InterPro" id="IPR007217">
    <property type="entry name" value="Per1-like"/>
</dbReference>
<dbReference type="OrthoDB" id="419770at2759"/>
<organism evidence="8 9">
    <name type="scientific">Nematocida parisii (strain ERTm3)</name>
    <name type="common">Nematode killer fungus</name>
    <dbReference type="NCBI Taxonomy" id="935791"/>
    <lineage>
        <taxon>Eukaryota</taxon>
        <taxon>Fungi</taxon>
        <taxon>Fungi incertae sedis</taxon>
        <taxon>Microsporidia</taxon>
        <taxon>Nematocida</taxon>
    </lineage>
</organism>
<keyword evidence="7" id="KW-0256">Endoplasmic reticulum</keyword>
<dbReference type="EMBL" id="GL870880">
    <property type="protein sequence ID" value="EIJ87907.1"/>
    <property type="molecule type" value="Genomic_DNA"/>
</dbReference>
<keyword evidence="4" id="KW-0732">Signal</keyword>
<evidence type="ECO:0000256" key="7">
    <source>
        <dbReference type="RuleBase" id="RU365066"/>
    </source>
</evidence>
<evidence type="ECO:0000256" key="4">
    <source>
        <dbReference type="ARBA" id="ARBA00022729"/>
    </source>
</evidence>
<comment type="function">
    <text evidence="7">Involved in the lipid remodeling steps of GPI-anchor maturation.</text>
</comment>
<accession>I3EFB0</accession>
<protein>
    <recommendedName>
        <fullName evidence="7">Post-GPI attachment to proteins factor 3</fullName>
    </recommendedName>
</protein>
<keyword evidence="2 7" id="KW-0337">GPI-anchor biosynthesis</keyword>
<dbReference type="HOGENOM" id="CLU_733825_0_0_1"/>
<dbReference type="PANTHER" id="PTHR13148">
    <property type="entry name" value="PER1-RELATED"/>
    <property type="match status" value="1"/>
</dbReference>
<evidence type="ECO:0000313" key="8">
    <source>
        <dbReference type="EMBL" id="EIJ87907.1"/>
    </source>
</evidence>
<evidence type="ECO:0000256" key="1">
    <source>
        <dbReference type="ARBA" id="ARBA00004127"/>
    </source>
</evidence>
<keyword evidence="6 7" id="KW-0472">Membrane</keyword>
<dbReference type="VEuPathDB" id="MicrosporidiaDB:NEQG_01979"/>
<dbReference type="Proteomes" id="UP000002872">
    <property type="component" value="Unassembled WGS sequence"/>
</dbReference>
<dbReference type="GO" id="GO:0006506">
    <property type="term" value="P:GPI anchor biosynthetic process"/>
    <property type="evidence" value="ECO:0007669"/>
    <property type="project" value="UniProtKB-KW"/>
</dbReference>
<comment type="subcellular location">
    <subcellularLocation>
        <location evidence="1">Endomembrane system</location>
        <topology evidence="1">Multi-pass membrane protein</topology>
    </subcellularLocation>
    <subcellularLocation>
        <location evidence="7">Endoplasmic reticulum membrane</location>
        <topology evidence="7">Multi-pass membrane protein</topology>
    </subcellularLocation>
</comment>
<keyword evidence="5 7" id="KW-1133">Transmembrane helix</keyword>
<evidence type="ECO:0000313" key="9">
    <source>
        <dbReference type="Proteomes" id="UP000002872"/>
    </source>
</evidence>
<dbReference type="OMA" id="QWECESD"/>